<evidence type="ECO:0000313" key="4">
    <source>
        <dbReference type="Proteomes" id="UP000063063"/>
    </source>
</evidence>
<keyword evidence="1" id="KW-0175">Coiled coil</keyword>
<reference evidence="3 4" key="1">
    <citation type="journal article" date="2015" name="Sci. Rep.">
        <title>The genome of Leishmania panamensis: insights into genomics of the L. (Viannia) subgenus.</title>
        <authorList>
            <person name="Llanes A."/>
            <person name="Restrepo C.M."/>
            <person name="Vecchio G.D."/>
            <person name="Anguizola F.J."/>
            <person name="Lleonart R."/>
        </authorList>
    </citation>
    <scope>NUCLEOTIDE SEQUENCE [LARGE SCALE GENOMIC DNA]</scope>
    <source>
        <strain evidence="3 4">MHOM/PA/94/PSC-1</strain>
    </source>
</reference>
<dbReference type="OrthoDB" id="267654at2759"/>
<dbReference type="AlphaFoldDB" id="A0A088RJD1"/>
<dbReference type="Proteomes" id="UP000063063">
    <property type="component" value="Chromosome 3"/>
</dbReference>
<protein>
    <submittedName>
        <fullName evidence="3">Uncharacterized protein</fullName>
    </submittedName>
</protein>
<feature type="region of interest" description="Disordered" evidence="2">
    <location>
        <begin position="591"/>
        <end position="613"/>
    </location>
</feature>
<dbReference type="KEGG" id="lpan:LPMP_030100"/>
<dbReference type="eggNOG" id="ENOG502RYWE">
    <property type="taxonomic scope" value="Eukaryota"/>
</dbReference>
<organism evidence="3 4">
    <name type="scientific">Leishmania panamensis</name>
    <dbReference type="NCBI Taxonomy" id="5679"/>
    <lineage>
        <taxon>Eukaryota</taxon>
        <taxon>Discoba</taxon>
        <taxon>Euglenozoa</taxon>
        <taxon>Kinetoplastea</taxon>
        <taxon>Metakinetoplastina</taxon>
        <taxon>Trypanosomatida</taxon>
        <taxon>Trypanosomatidae</taxon>
        <taxon>Leishmaniinae</taxon>
        <taxon>Leishmania</taxon>
        <taxon>Leishmania guyanensis species complex</taxon>
    </lineage>
</organism>
<dbReference type="EMBL" id="CP009372">
    <property type="protein sequence ID" value="AIN95244.1"/>
    <property type="molecule type" value="Genomic_DNA"/>
</dbReference>
<dbReference type="SUPFAM" id="SSF47576">
    <property type="entry name" value="Calponin-homology domain, CH-domain"/>
    <property type="match status" value="1"/>
</dbReference>
<dbReference type="InterPro" id="IPR036872">
    <property type="entry name" value="CH_dom_sf"/>
</dbReference>
<dbReference type="VEuPathDB" id="TriTrypDB:LPAL13_030005900"/>
<sequence length="898" mass="96240">MTAIVIGRKELFSFADRYSSRHLSDYSGLADGEVLCCLFNLVFPDFRIRPAPAQTHSSTQRAHANWEQLFRRFAKLRIPLSFLNPTALRAGSVECGFSTLVLFYFFHHLSKRPDFSAEFALDVAEEVTTYLQSTDCIATLLLGNALQWAAVPEPLAQTLRVHPAFHAAVEAVTAQEEEAVRTYRSMFVRRRAGSASSIRGLPASQRARSQTKEQQPGIGDPSSMRPGPSPSSAASSSMPGVKYTAESLQPRPPPRNRSPQSSRSSTARLSSSSDVNSSVDFSGLQHQCSSEMRTRGAEVRGASQPEAQSPRSSSRRSASSSRSSGNSHSSTTAPLSYQLSSTAAAAVAQPSRALHRSTSSVSNTSAFHASAVSSSHTRDAALEAALQSKEAECESLQMQVAQLLTLLASTRTTDTASGSADGRRHVHSPTPRTSGVRASAQRGDAVDGASAARLQEHYAHRIEELETQLRAYRESSHSRRALSSPSPAPAAPAVPLPSGATVDKVMLEAEIAALTEVIVDDEAGTTAVDVHEKANLLHCLMLEHLQESPRNRQQMQQWLWSIVAAHHTMEGRLMAAVDLLRLWSSTLPAAGTGAASAANPSATNREASTAALRSQSAVASPFSAASASSDSDTADSKGVDHEEMTALRNAHYAELETLHTREHQLAAALQAAEAHNVATVQRAVRRERLWKSLCASVYAAEQASYAITECRTAEEVEERLRQREEHYGAVEALTQQLVEEGQQETATSTQQHEREAAAVLPGPCTSLQALVTQLQEERAELLSDLTRLHDALAALQAEKARTTNANVAKASKASLRSVTYASAAAAPLFSDGLYRKSPAVVRRSAGGTSNALDEGDPSRISFPSGSTRAPRGLTSLLQLREGEEPSGVTTAGAPTAYS</sequence>
<feature type="compositionally biased region" description="Low complexity" evidence="2">
    <location>
        <begin position="591"/>
        <end position="604"/>
    </location>
</feature>
<evidence type="ECO:0000313" key="3">
    <source>
        <dbReference type="EMBL" id="AIN95244.1"/>
    </source>
</evidence>
<dbReference type="GeneID" id="22571876"/>
<name>A0A088RJD1_LEIPA</name>
<gene>
    <name evidence="3" type="ORF">LPMP_030100</name>
</gene>
<feature type="compositionally biased region" description="Low complexity" evidence="2">
    <location>
        <begin position="257"/>
        <end position="282"/>
    </location>
</feature>
<feature type="region of interest" description="Disordered" evidence="2">
    <location>
        <begin position="473"/>
        <end position="495"/>
    </location>
</feature>
<feature type="coiled-coil region" evidence="1">
    <location>
        <begin position="379"/>
        <end position="406"/>
    </location>
</feature>
<feature type="compositionally biased region" description="Low complexity" evidence="2">
    <location>
        <begin position="221"/>
        <end position="240"/>
    </location>
</feature>
<feature type="region of interest" description="Disordered" evidence="2">
    <location>
        <begin position="196"/>
        <end position="335"/>
    </location>
</feature>
<feature type="compositionally biased region" description="Low complexity" evidence="2">
    <location>
        <begin position="309"/>
        <end position="330"/>
    </location>
</feature>
<keyword evidence="4" id="KW-1185">Reference proteome</keyword>
<evidence type="ECO:0000256" key="1">
    <source>
        <dbReference type="SAM" id="Coils"/>
    </source>
</evidence>
<feature type="region of interest" description="Disordered" evidence="2">
    <location>
        <begin position="413"/>
        <end position="444"/>
    </location>
</feature>
<proteinExistence type="predicted"/>
<feature type="region of interest" description="Disordered" evidence="2">
    <location>
        <begin position="845"/>
        <end position="898"/>
    </location>
</feature>
<evidence type="ECO:0000256" key="2">
    <source>
        <dbReference type="SAM" id="MobiDB-lite"/>
    </source>
</evidence>
<accession>A0A088RJD1</accession>
<dbReference type="RefSeq" id="XP_010700952.1">
    <property type="nucleotide sequence ID" value="XM_010702650.1"/>
</dbReference>
<dbReference type="VEuPathDB" id="TriTrypDB:LPMP_030100"/>
<feature type="compositionally biased region" description="Pro residues" evidence="2">
    <location>
        <begin position="486"/>
        <end position="495"/>
    </location>
</feature>
<dbReference type="PANTHER" id="PTHR42180">
    <property type="entry name" value="HOMOLOGY DOMAIN-CONTAINING PROTEIN,PUTATIVE-RELATED"/>
    <property type="match status" value="1"/>
</dbReference>
<dbReference type="PANTHER" id="PTHR42180:SF6">
    <property type="entry name" value="CALPONIN-HOMOLOGY (CH) DOMAIN-CONTAINING PROTEIN"/>
    <property type="match status" value="1"/>
</dbReference>
<feature type="coiled-coil region" evidence="1">
    <location>
        <begin position="764"/>
        <end position="805"/>
    </location>
</feature>